<evidence type="ECO:0000313" key="3">
    <source>
        <dbReference type="Proteomes" id="UP000688947"/>
    </source>
</evidence>
<reference evidence="2" key="1">
    <citation type="submission" date="2021-01" db="EMBL/GenBank/DDBJ databases">
        <title>Phytophthora aleatoria, a newly-described species from Pinus radiata is distinct from Phytophthora cactorum isolates based on comparative genomics.</title>
        <authorList>
            <person name="Mcdougal R."/>
            <person name="Panda P."/>
            <person name="Williams N."/>
            <person name="Studholme D.J."/>
        </authorList>
    </citation>
    <scope>NUCLEOTIDE SEQUENCE</scope>
    <source>
        <strain evidence="2">NZFS 3830</strain>
    </source>
</reference>
<dbReference type="VEuPathDB" id="FungiDB:PC110_g3098"/>
<dbReference type="Proteomes" id="UP000688947">
    <property type="component" value="Unassembled WGS sequence"/>
</dbReference>
<protein>
    <submittedName>
        <fullName evidence="2">Uncharacterized protein</fullName>
    </submittedName>
</protein>
<gene>
    <name evidence="2" type="ORF">JG687_00013656</name>
</gene>
<proteinExistence type="predicted"/>
<evidence type="ECO:0000256" key="1">
    <source>
        <dbReference type="SAM" id="MobiDB-lite"/>
    </source>
</evidence>
<sequence length="88" mass="9929">MIPESRQLLCTFHVITWPEQQARRLSAGTTEAKDKFKAPMSSLASSTSEKQYEQGKEHQLELLDGTNSTNCINCFGQLGWKQRRVGSI</sequence>
<accession>A0A8T1U3M2</accession>
<name>A0A8T1U3M2_9STRA</name>
<organism evidence="2 3">
    <name type="scientific">Phytophthora cactorum</name>
    <dbReference type="NCBI Taxonomy" id="29920"/>
    <lineage>
        <taxon>Eukaryota</taxon>
        <taxon>Sar</taxon>
        <taxon>Stramenopiles</taxon>
        <taxon>Oomycota</taxon>
        <taxon>Peronosporomycetes</taxon>
        <taxon>Peronosporales</taxon>
        <taxon>Peronosporaceae</taxon>
        <taxon>Phytophthora</taxon>
    </lineage>
</organism>
<comment type="caution">
    <text evidence="2">The sequence shown here is derived from an EMBL/GenBank/DDBJ whole genome shotgun (WGS) entry which is preliminary data.</text>
</comment>
<dbReference type="EMBL" id="JAENGZ010001022">
    <property type="protein sequence ID" value="KAG6951364.1"/>
    <property type="molecule type" value="Genomic_DNA"/>
</dbReference>
<feature type="region of interest" description="Disordered" evidence="1">
    <location>
        <begin position="26"/>
        <end position="57"/>
    </location>
</feature>
<dbReference type="AlphaFoldDB" id="A0A8T1U3M2"/>
<evidence type="ECO:0000313" key="2">
    <source>
        <dbReference type="EMBL" id="KAG6951364.1"/>
    </source>
</evidence>